<organism evidence="1 2">
    <name type="scientific">Panicum virgatum</name>
    <name type="common">Blackwell switchgrass</name>
    <dbReference type="NCBI Taxonomy" id="38727"/>
    <lineage>
        <taxon>Eukaryota</taxon>
        <taxon>Viridiplantae</taxon>
        <taxon>Streptophyta</taxon>
        <taxon>Embryophyta</taxon>
        <taxon>Tracheophyta</taxon>
        <taxon>Spermatophyta</taxon>
        <taxon>Magnoliopsida</taxon>
        <taxon>Liliopsida</taxon>
        <taxon>Poales</taxon>
        <taxon>Poaceae</taxon>
        <taxon>PACMAD clade</taxon>
        <taxon>Panicoideae</taxon>
        <taxon>Panicodae</taxon>
        <taxon>Paniceae</taxon>
        <taxon>Panicinae</taxon>
        <taxon>Panicum</taxon>
        <taxon>Panicum sect. Hiantes</taxon>
    </lineage>
</organism>
<reference evidence="1" key="1">
    <citation type="submission" date="2020-05" db="EMBL/GenBank/DDBJ databases">
        <title>WGS assembly of Panicum virgatum.</title>
        <authorList>
            <person name="Lovell J.T."/>
            <person name="Jenkins J."/>
            <person name="Shu S."/>
            <person name="Juenger T.E."/>
            <person name="Schmutz J."/>
        </authorList>
    </citation>
    <scope>NUCLEOTIDE SEQUENCE</scope>
    <source>
        <strain evidence="1">AP13</strain>
    </source>
</reference>
<evidence type="ECO:0000313" key="1">
    <source>
        <dbReference type="EMBL" id="KAG2630312.1"/>
    </source>
</evidence>
<protein>
    <submittedName>
        <fullName evidence="1">Uncharacterized protein</fullName>
    </submittedName>
</protein>
<accession>A0A8T0V1I7</accession>
<dbReference type="Proteomes" id="UP000823388">
    <property type="component" value="Chromosome 3K"/>
</dbReference>
<sequence length="84" mass="9713">MLNTCVEDLQVDSILDQSNQVQSATIGKQHCWNENHRKAHKTKKTKRNLSRCLKILASKVMSASCCTMSENNMYVCFQTDLIYW</sequence>
<proteinExistence type="predicted"/>
<gene>
    <name evidence="1" type="ORF">PVAP13_3KG104101</name>
</gene>
<keyword evidence="2" id="KW-1185">Reference proteome</keyword>
<dbReference type="EMBL" id="CM029041">
    <property type="protein sequence ID" value="KAG2630312.1"/>
    <property type="molecule type" value="Genomic_DNA"/>
</dbReference>
<evidence type="ECO:0000313" key="2">
    <source>
        <dbReference type="Proteomes" id="UP000823388"/>
    </source>
</evidence>
<name>A0A8T0V1I7_PANVG</name>
<comment type="caution">
    <text evidence="1">The sequence shown here is derived from an EMBL/GenBank/DDBJ whole genome shotgun (WGS) entry which is preliminary data.</text>
</comment>
<dbReference type="AlphaFoldDB" id="A0A8T0V1I7"/>